<evidence type="ECO:0000313" key="1">
    <source>
        <dbReference type="EMBL" id="CEL54433.1"/>
    </source>
</evidence>
<evidence type="ECO:0008006" key="3">
    <source>
        <dbReference type="Google" id="ProtNLM"/>
    </source>
</evidence>
<dbReference type="AlphaFoldDB" id="A0A0B7FE24"/>
<protein>
    <recommendedName>
        <fullName evidence="3">G2/mitotic-specific cyclin cdc13</fullName>
    </recommendedName>
</protein>
<gene>
    <name evidence="1" type="ORF">RSOLAG1IB_11680</name>
</gene>
<proteinExistence type="predicted"/>
<evidence type="ECO:0000313" key="2">
    <source>
        <dbReference type="Proteomes" id="UP000059188"/>
    </source>
</evidence>
<name>A0A0B7FE24_THACB</name>
<dbReference type="EMBL" id="LN679267">
    <property type="protein sequence ID" value="CEL54433.1"/>
    <property type="molecule type" value="Genomic_DNA"/>
</dbReference>
<keyword evidence="2" id="KW-1185">Reference proteome</keyword>
<accession>A0A0B7FE24</accession>
<dbReference type="PANTHER" id="PTHR33266:SF1">
    <property type="entry name" value="F-BOX DOMAIN-CONTAINING PROTEIN"/>
    <property type="match status" value="1"/>
</dbReference>
<dbReference type="PANTHER" id="PTHR33266">
    <property type="entry name" value="CHROMOSOME 15, WHOLE GENOME SHOTGUN SEQUENCE"/>
    <property type="match status" value="1"/>
</dbReference>
<sequence>MDSGIPPCSKRNPSLKSAFDRPYAGDVHKYFIEVLDYYSELPFNKKPYMKSISVVQSSGTGKSRMVDEAANLLFTIPANLREKLPTGVKAYPPPDVVLRSFFEHHAIKSDELLQAEYAILLKCIFDTAASKVPAVVGSRKGEALAAAWACYLKGGQTVEGVGQPRATFYKEAVAAAESRSKKFREWDGDRLALKTSVSLSTLFEEMAISANTMVQVLKHDGSVYKNTCLFYFDEAHSLTISPKTGTNSRTRSPYHNLESVLSRLVRLPIFFIFLSTKTDLQKFAPSAGYHPSLRVLEGVYLIPPFTELPFDIFSNEALEKLTEGGKPRSIRNACNIEVMSSMGRPLWSAYNKLVEEQRISPLGPSVDNVVPMAVAKLTSEWALLRTSQAELAALSVRIGIAFESISPAARELESQQVESHMRIVYAIPEHREYMRTGSSSEPVLAEAAGVYLKSISEHRGIYIEAPRILSENYQQGFLARCERGGLCGRLLLTVAHDIAVIEASHKTSALLKDIEPAFHRPVPVLDFLRALFAEEHHETILKATPVSDKPEAKTLETRFQEAFVFFSHFALAEDSDMLASKSLRTALFRGMALQAKDNQPSIDAVIPIHMKGIDEAITTRATSAINLQFKNRQHSLNCSVDRTITVPDLENPTISIIFEFGETNAELLRVQAHHQSHHATQSGKMHPDDSHYLFVARGCGPETYKSIPADAVEYYRSILETGGLKEDFPRAEKATSWKLLQEMKPTFNAAASCAEWDKWA</sequence>
<dbReference type="STRING" id="1108050.A0A0B7FE24"/>
<dbReference type="Proteomes" id="UP000059188">
    <property type="component" value="Unassembled WGS sequence"/>
</dbReference>
<organism evidence="1 2">
    <name type="scientific">Thanatephorus cucumeris (strain AG1-IB / isolate 7/3/14)</name>
    <name type="common">Lettuce bottom rot fungus</name>
    <name type="synonym">Rhizoctonia solani</name>
    <dbReference type="NCBI Taxonomy" id="1108050"/>
    <lineage>
        <taxon>Eukaryota</taxon>
        <taxon>Fungi</taxon>
        <taxon>Dikarya</taxon>
        <taxon>Basidiomycota</taxon>
        <taxon>Agaricomycotina</taxon>
        <taxon>Agaricomycetes</taxon>
        <taxon>Cantharellales</taxon>
        <taxon>Ceratobasidiaceae</taxon>
        <taxon>Rhizoctonia</taxon>
        <taxon>Rhizoctonia solani AG-1</taxon>
    </lineage>
</organism>
<dbReference type="OrthoDB" id="3270019at2759"/>
<reference evidence="1 2" key="1">
    <citation type="submission" date="2014-11" db="EMBL/GenBank/DDBJ databases">
        <authorList>
            <person name="Wibberg Daniel"/>
        </authorList>
    </citation>
    <scope>NUCLEOTIDE SEQUENCE [LARGE SCALE GENOMIC DNA]</scope>
    <source>
        <strain evidence="1">Rhizoctonia solani AG1-IB 7/3/14</strain>
    </source>
</reference>